<evidence type="ECO:0000313" key="2">
    <source>
        <dbReference type="Proteomes" id="UP000663836"/>
    </source>
</evidence>
<sequence>NREAYRFTLKAGEAIPHNHLRENLH</sequence>
<name>A0A819U9J0_9BILA</name>
<comment type="caution">
    <text evidence="1">The sequence shown here is derived from an EMBL/GenBank/DDBJ whole genome shotgun (WGS) entry which is preliminary data.</text>
</comment>
<protein>
    <submittedName>
        <fullName evidence="1">Uncharacterized protein</fullName>
    </submittedName>
</protein>
<proteinExistence type="predicted"/>
<dbReference type="Proteomes" id="UP000663836">
    <property type="component" value="Unassembled WGS sequence"/>
</dbReference>
<gene>
    <name evidence="1" type="ORF">JBS370_LOCUS31243</name>
</gene>
<evidence type="ECO:0000313" key="1">
    <source>
        <dbReference type="EMBL" id="CAF4091094.1"/>
    </source>
</evidence>
<reference evidence="1" key="1">
    <citation type="submission" date="2021-02" db="EMBL/GenBank/DDBJ databases">
        <authorList>
            <person name="Nowell W R."/>
        </authorList>
    </citation>
    <scope>NUCLEOTIDE SEQUENCE</scope>
</reference>
<dbReference type="AlphaFoldDB" id="A0A819U9J0"/>
<organism evidence="1 2">
    <name type="scientific">Rotaria sordida</name>
    <dbReference type="NCBI Taxonomy" id="392033"/>
    <lineage>
        <taxon>Eukaryota</taxon>
        <taxon>Metazoa</taxon>
        <taxon>Spiralia</taxon>
        <taxon>Gnathifera</taxon>
        <taxon>Rotifera</taxon>
        <taxon>Eurotatoria</taxon>
        <taxon>Bdelloidea</taxon>
        <taxon>Philodinida</taxon>
        <taxon>Philodinidae</taxon>
        <taxon>Rotaria</taxon>
    </lineage>
</organism>
<accession>A0A819U9J0</accession>
<dbReference type="EMBL" id="CAJOBD010007603">
    <property type="protein sequence ID" value="CAF4091094.1"/>
    <property type="molecule type" value="Genomic_DNA"/>
</dbReference>
<feature type="non-terminal residue" evidence="1">
    <location>
        <position position="1"/>
    </location>
</feature>